<evidence type="ECO:0000313" key="5">
    <source>
        <dbReference type="EMBL" id="MFC0471519.1"/>
    </source>
</evidence>
<dbReference type="PANTHER" id="PTHR10173">
    <property type="entry name" value="METHIONINE SULFOXIDE REDUCTASE"/>
    <property type="match status" value="1"/>
</dbReference>
<evidence type="ECO:0000256" key="3">
    <source>
        <dbReference type="ARBA" id="ARBA00048488"/>
    </source>
</evidence>
<evidence type="ECO:0000256" key="2">
    <source>
        <dbReference type="ARBA" id="ARBA00023002"/>
    </source>
</evidence>
<dbReference type="GO" id="GO:0033743">
    <property type="term" value="F:peptide-methionine (R)-S-oxide reductase activity"/>
    <property type="evidence" value="ECO:0007669"/>
    <property type="project" value="UniProtKB-EC"/>
</dbReference>
<dbReference type="InterPro" id="IPR028427">
    <property type="entry name" value="Met_Sox_Rdtase_MsrB"/>
</dbReference>
<sequence>MMHYQIKEKLDKSHSMLRSEIRSKIGNSHLGHVFEDEPKHRRGRRYCSNSTSLRFINKKDLMREEYEEYMYLFYKNYF</sequence>
<protein>
    <recommendedName>
        <fullName evidence="1">peptide-methionine (R)-S-oxide reductase</fullName>
        <ecNumber evidence="1">1.8.4.12</ecNumber>
    </recommendedName>
</protein>
<evidence type="ECO:0000259" key="4">
    <source>
        <dbReference type="PROSITE" id="PS51790"/>
    </source>
</evidence>
<dbReference type="InterPro" id="IPR002579">
    <property type="entry name" value="Met_Sox_Rdtase_MsrB_dom"/>
</dbReference>
<evidence type="ECO:0000256" key="1">
    <source>
        <dbReference type="ARBA" id="ARBA00012499"/>
    </source>
</evidence>
<proteinExistence type="predicted"/>
<dbReference type="SUPFAM" id="SSF51316">
    <property type="entry name" value="Mss4-like"/>
    <property type="match status" value="1"/>
</dbReference>
<evidence type="ECO:0000313" key="6">
    <source>
        <dbReference type="Proteomes" id="UP001589838"/>
    </source>
</evidence>
<dbReference type="Gene3D" id="2.170.150.20">
    <property type="entry name" value="Peptide methionine sulfoxide reductase"/>
    <property type="match status" value="1"/>
</dbReference>
<dbReference type="InterPro" id="IPR011057">
    <property type="entry name" value="Mss4-like_sf"/>
</dbReference>
<dbReference type="Proteomes" id="UP001589838">
    <property type="component" value="Unassembled WGS sequence"/>
</dbReference>
<dbReference type="PANTHER" id="PTHR10173:SF59">
    <property type="entry name" value="PEPTIDE METHIONINE SULFOXIDE REDUCTASE MSRA_MSRB"/>
    <property type="match status" value="1"/>
</dbReference>
<gene>
    <name evidence="5" type="ORF">ACFFHM_13705</name>
</gene>
<reference evidence="5 6" key="1">
    <citation type="submission" date="2024-09" db="EMBL/GenBank/DDBJ databases">
        <authorList>
            <person name="Sun Q."/>
            <person name="Mori K."/>
        </authorList>
    </citation>
    <scope>NUCLEOTIDE SEQUENCE [LARGE SCALE GENOMIC DNA]</scope>
    <source>
        <strain evidence="5 6">NCAIM B.02610</strain>
    </source>
</reference>
<comment type="caution">
    <text evidence="5">The sequence shown here is derived from an EMBL/GenBank/DDBJ whole genome shotgun (WGS) entry which is preliminary data.</text>
</comment>
<dbReference type="EMBL" id="JBHLUX010000035">
    <property type="protein sequence ID" value="MFC0471519.1"/>
    <property type="molecule type" value="Genomic_DNA"/>
</dbReference>
<keyword evidence="6" id="KW-1185">Reference proteome</keyword>
<keyword evidence="2 5" id="KW-0560">Oxidoreductase</keyword>
<organism evidence="5 6">
    <name type="scientific">Halalkalibacter kiskunsagensis</name>
    <dbReference type="NCBI Taxonomy" id="1548599"/>
    <lineage>
        <taxon>Bacteria</taxon>
        <taxon>Bacillati</taxon>
        <taxon>Bacillota</taxon>
        <taxon>Bacilli</taxon>
        <taxon>Bacillales</taxon>
        <taxon>Bacillaceae</taxon>
        <taxon>Halalkalibacter</taxon>
    </lineage>
</organism>
<comment type="catalytic activity">
    <reaction evidence="3">
        <text>L-methionyl-[protein] + [thioredoxin]-disulfide + H2O = L-methionyl-(R)-S-oxide-[protein] + [thioredoxin]-dithiol</text>
        <dbReference type="Rhea" id="RHEA:24164"/>
        <dbReference type="Rhea" id="RHEA-COMP:10698"/>
        <dbReference type="Rhea" id="RHEA-COMP:10700"/>
        <dbReference type="Rhea" id="RHEA-COMP:12313"/>
        <dbReference type="Rhea" id="RHEA-COMP:12314"/>
        <dbReference type="ChEBI" id="CHEBI:15377"/>
        <dbReference type="ChEBI" id="CHEBI:16044"/>
        <dbReference type="ChEBI" id="CHEBI:29950"/>
        <dbReference type="ChEBI" id="CHEBI:45764"/>
        <dbReference type="ChEBI" id="CHEBI:50058"/>
        <dbReference type="EC" id="1.8.4.12"/>
    </reaction>
</comment>
<accession>A0ABV6KDY4</accession>
<feature type="domain" description="MsrB" evidence="4">
    <location>
        <begin position="1"/>
        <end position="58"/>
    </location>
</feature>
<dbReference type="EC" id="1.8.4.12" evidence="1"/>
<name>A0ABV6KDY4_9BACI</name>
<dbReference type="RefSeq" id="WP_335962141.1">
    <property type="nucleotide sequence ID" value="NZ_JAXBLX010000024.1"/>
</dbReference>
<dbReference type="Pfam" id="PF01641">
    <property type="entry name" value="SelR"/>
    <property type="match status" value="1"/>
</dbReference>
<dbReference type="PROSITE" id="PS51790">
    <property type="entry name" value="MSRB"/>
    <property type="match status" value="1"/>
</dbReference>